<sequence length="270" mass="30857">MIAERTMEMILGYNRNDWEQFQIKNPVEIVLPKKTSNILIAGKSGSGKSLSARWYLWQLLHNRESLVYIADYKAGEEYEAFEGSSSYASGEKAFDMINDFYQFFTEVRSRKLRLQQHYTLFIEEWFGLLTYAENQSKKLKTELMAKIGEILAVGRGLNIGIMLCVQRADASHFSAGMREQFQVVNCMGRCSTEQFRMLGFNGELESNPTSRYGAGEALVLIDGQESIKEIKVPFIKNEEVLCDQIRHYLHHQPSLPKLIRAVAGGESTEQ</sequence>
<dbReference type="InterPro" id="IPR027417">
    <property type="entry name" value="P-loop_NTPase"/>
</dbReference>
<proteinExistence type="predicted"/>
<reference evidence="1" key="1">
    <citation type="submission" date="2022-12" db="EMBL/GenBank/DDBJ databases">
        <title>Genome of R. gnavus strain RSHDN_123.</title>
        <authorList>
            <person name="Abdugheni R."/>
        </authorList>
    </citation>
    <scope>NUCLEOTIDE SEQUENCE</scope>
    <source>
        <strain evidence="1">RSHDN_123</strain>
    </source>
</reference>
<dbReference type="SUPFAM" id="SSF52540">
    <property type="entry name" value="P-loop containing nucleoside triphosphate hydrolases"/>
    <property type="match status" value="1"/>
</dbReference>
<dbReference type="Proteomes" id="UP001148455">
    <property type="component" value="Unassembled WGS sequence"/>
</dbReference>
<gene>
    <name evidence="1" type="ORF">O8D18_03410</name>
</gene>
<dbReference type="AlphaFoldDB" id="A0A9X3HED0"/>
<evidence type="ECO:0000313" key="1">
    <source>
        <dbReference type="EMBL" id="MCZ7693094.1"/>
    </source>
</evidence>
<dbReference type="Gene3D" id="3.40.50.300">
    <property type="entry name" value="P-loop containing nucleotide triphosphate hydrolases"/>
    <property type="match status" value="1"/>
</dbReference>
<protein>
    <submittedName>
        <fullName evidence="1">Type IV secretory system conjugative DNA transfer family protein</fullName>
    </submittedName>
</protein>
<evidence type="ECO:0000313" key="2">
    <source>
        <dbReference type="Proteomes" id="UP001148455"/>
    </source>
</evidence>
<name>A0A9X3HED0_MEDGN</name>
<dbReference type="CDD" id="cd01127">
    <property type="entry name" value="TrwB_TraG_TraD_VirD4"/>
    <property type="match status" value="1"/>
</dbReference>
<dbReference type="RefSeq" id="WP_269762446.1">
    <property type="nucleotide sequence ID" value="NZ_JAPZEC010000002.1"/>
</dbReference>
<dbReference type="EMBL" id="JAPZED010000002">
    <property type="protein sequence ID" value="MCZ7693094.1"/>
    <property type="molecule type" value="Genomic_DNA"/>
</dbReference>
<accession>A0A9X3HED0</accession>
<comment type="caution">
    <text evidence="1">The sequence shown here is derived from an EMBL/GenBank/DDBJ whole genome shotgun (WGS) entry which is preliminary data.</text>
</comment>
<organism evidence="1 2">
    <name type="scientific">Mediterraneibacter gnavus</name>
    <name type="common">Ruminococcus gnavus</name>
    <dbReference type="NCBI Taxonomy" id="33038"/>
    <lineage>
        <taxon>Bacteria</taxon>
        <taxon>Bacillati</taxon>
        <taxon>Bacillota</taxon>
        <taxon>Clostridia</taxon>
        <taxon>Lachnospirales</taxon>
        <taxon>Lachnospiraceae</taxon>
        <taxon>Mediterraneibacter</taxon>
    </lineage>
</organism>